<dbReference type="Proteomes" id="UP000218711">
    <property type="component" value="Unassembled WGS sequence"/>
</dbReference>
<dbReference type="EMBL" id="JXKC01000001">
    <property type="protein sequence ID" value="PCS20894.1"/>
    <property type="molecule type" value="Genomic_DNA"/>
</dbReference>
<organism evidence="2 3">
    <name type="scientific">Lactococcus cremoris subsp. tructae</name>
    <dbReference type="NCBI Taxonomy" id="542833"/>
    <lineage>
        <taxon>Bacteria</taxon>
        <taxon>Bacillati</taxon>
        <taxon>Bacillota</taxon>
        <taxon>Bacilli</taxon>
        <taxon>Lactobacillales</taxon>
        <taxon>Streptococcaceae</taxon>
        <taxon>Lactococcus</taxon>
    </lineage>
</organism>
<name>A0A2A5SY98_LACLC</name>
<sequence>MTQNRIKELRKSRNFTLENLVTKLAEKNIKSTTSQLSKYENGTRSPRKAEIWKALSEIFGVSVPYLKGDSNYKQEKEASEFYLTKNTEYGSPANASEVVEAEIVEKYGEKTLEKIKNNLPNVIFPDENGNPPIIYNEYGDLLTAMSNLNDDFFDILVLLASLDEKKRKVIISFIKDML</sequence>
<evidence type="ECO:0000313" key="2">
    <source>
        <dbReference type="EMBL" id="PCS20894.1"/>
    </source>
</evidence>
<dbReference type="CDD" id="cd00093">
    <property type="entry name" value="HTH_XRE"/>
    <property type="match status" value="1"/>
</dbReference>
<dbReference type="InterPro" id="IPR001387">
    <property type="entry name" value="Cro/C1-type_HTH"/>
</dbReference>
<reference evidence="2 3" key="1">
    <citation type="submission" date="2014-12" db="EMBL/GenBank/DDBJ databases">
        <title>Draft genome sequences of 10 type strains of Lactococcus.</title>
        <authorList>
            <person name="Sun Z."/>
            <person name="Zhong Z."/>
            <person name="Liu W."/>
            <person name="Zhang W."/>
            <person name="Zhang H."/>
        </authorList>
    </citation>
    <scope>NUCLEOTIDE SEQUENCE [LARGE SCALE GENOMIC DNA]</scope>
    <source>
        <strain evidence="2 3">DSM 21502</strain>
    </source>
</reference>
<feature type="domain" description="HTH cro/C1-type" evidence="1">
    <location>
        <begin position="6"/>
        <end position="66"/>
    </location>
</feature>
<dbReference type="AlphaFoldDB" id="A0A2A5SY98"/>
<dbReference type="Pfam" id="PF12844">
    <property type="entry name" value="HTH_19"/>
    <property type="match status" value="1"/>
</dbReference>
<dbReference type="Gene3D" id="1.10.260.40">
    <property type="entry name" value="lambda repressor-like DNA-binding domains"/>
    <property type="match status" value="1"/>
</dbReference>
<gene>
    <name evidence="2" type="ORF">RU92_GL000542</name>
</gene>
<evidence type="ECO:0000259" key="1">
    <source>
        <dbReference type="PROSITE" id="PS50943"/>
    </source>
</evidence>
<dbReference type="GO" id="GO:0003677">
    <property type="term" value="F:DNA binding"/>
    <property type="evidence" value="ECO:0007669"/>
    <property type="project" value="InterPro"/>
</dbReference>
<dbReference type="RefSeq" id="WP_095348237.1">
    <property type="nucleotide sequence ID" value="NZ_JXKC01000001.1"/>
</dbReference>
<accession>A0A2A5SY98</accession>
<dbReference type="SMART" id="SM00530">
    <property type="entry name" value="HTH_XRE"/>
    <property type="match status" value="1"/>
</dbReference>
<proteinExistence type="predicted"/>
<comment type="caution">
    <text evidence="2">The sequence shown here is derived from an EMBL/GenBank/DDBJ whole genome shotgun (WGS) entry which is preliminary data.</text>
</comment>
<dbReference type="PROSITE" id="PS50943">
    <property type="entry name" value="HTH_CROC1"/>
    <property type="match status" value="1"/>
</dbReference>
<protein>
    <recommendedName>
        <fullName evidence="1">HTH cro/C1-type domain-containing protein</fullName>
    </recommendedName>
</protein>
<evidence type="ECO:0000313" key="3">
    <source>
        <dbReference type="Proteomes" id="UP000218711"/>
    </source>
</evidence>
<dbReference type="InterPro" id="IPR010982">
    <property type="entry name" value="Lambda_DNA-bd_dom_sf"/>
</dbReference>
<dbReference type="SUPFAM" id="SSF47413">
    <property type="entry name" value="lambda repressor-like DNA-binding domains"/>
    <property type="match status" value="1"/>
</dbReference>